<dbReference type="InterPro" id="IPR050273">
    <property type="entry name" value="GppA/Ppx_hydrolase"/>
</dbReference>
<dbReference type="SUPFAM" id="SSF53067">
    <property type="entry name" value="Actin-like ATPase domain"/>
    <property type="match status" value="2"/>
</dbReference>
<evidence type="ECO:0000259" key="2">
    <source>
        <dbReference type="Pfam" id="PF02541"/>
    </source>
</evidence>
<dbReference type="PANTHER" id="PTHR30005:SF0">
    <property type="entry name" value="RETROGRADE REGULATION PROTEIN 2"/>
    <property type="match status" value="1"/>
</dbReference>
<dbReference type="KEGG" id="hms:HMU02530"/>
<dbReference type="Pfam" id="PF21447">
    <property type="entry name" value="Ppx-GppA_III"/>
    <property type="match status" value="1"/>
</dbReference>
<reference evidence="4 5" key="1">
    <citation type="journal article" date="2010" name="BMC Genomics">
        <title>Comparative genomics and proteomics of Helicobacter mustelae, an ulcerogenic and carcinogenic gastric pathogen.</title>
        <authorList>
            <person name="O'Toole P.W."/>
            <person name="Snelling W.J."/>
            <person name="Canchaya C."/>
            <person name="Forde B.M."/>
            <person name="Hardie K.R."/>
            <person name="Josenhans C."/>
            <person name="Graham R.L.J."/>
            <person name="McMullan G."/>
            <person name="Parkhill J."/>
            <person name="Belda E."/>
            <person name="Bentley S.D."/>
        </authorList>
    </citation>
    <scope>NUCLEOTIDE SEQUENCE [LARGE SCALE GENOMIC DNA]</scope>
    <source>
        <strain evidence="5">ATCC 43772 / LMG 18044 / NCTC 12198 / 12198</strain>
    </source>
</reference>
<dbReference type="InterPro" id="IPR048950">
    <property type="entry name" value="Ppx_GppA_C"/>
</dbReference>
<evidence type="ECO:0000313" key="5">
    <source>
        <dbReference type="Proteomes" id="UP000001522"/>
    </source>
</evidence>
<dbReference type="HOGENOM" id="CLU_025908_4_2_7"/>
<dbReference type="EC" id="3.6.1.40" evidence="4"/>
<dbReference type="Gene3D" id="3.30.420.150">
    <property type="entry name" value="Exopolyphosphatase. Domain 2"/>
    <property type="match status" value="1"/>
</dbReference>
<dbReference type="Gene3D" id="3.30.420.40">
    <property type="match status" value="1"/>
</dbReference>
<dbReference type="STRING" id="679897.HMU02530"/>
<dbReference type="PIRSF" id="PIRSF001267">
    <property type="entry name" value="Pyrophosphatase_GppA_Ppx"/>
    <property type="match status" value="1"/>
</dbReference>
<feature type="domain" description="Ppx/GppA phosphatase C-terminal" evidence="3">
    <location>
        <begin position="326"/>
        <end position="446"/>
    </location>
</feature>
<sequence>MAKITTVIDIGSNSVRMAVFQKTSRFGFSLIREIKSKVRISEGSYEMGGMLQEIPMRSAISVLSDFAKIAKLYKSRKILCVATSAVRDAPNRQEFIKRVWQQCGIKVKVIDGSKEAFFGAVASANLSHNRSGVMIDIGGGSTECALIENGKIKGLMSLDIGTIRIKELFLDKQLDLKEARAFIQKQIIHLPAHFVHENIFGIGGTIRALAKMISKQDSHCITALHGYEIDVRKNLDFFHKIIKSKQEKLSDLGVSEDRQDNIQSGVLILCMLLERFKSKRITTCGVGVREGVFLADLLRSHHHTFPNGINPSLQYLKDKFVPPNGAKIKEISNKLFELFKISYKLKDSHKYLLGIAALASRIGMFVDFYHMHHHGSYMVMQILSYGFSYRERSIISLLVEFSEKKTPKDVDLLRYNIDPKELPAIQILSYILSLAKILEGTLHDKIDFEASQEVLKIYGAKNDFLLKEKVSKLSRPKNLSLLFL</sequence>
<keyword evidence="5" id="KW-1185">Reference proteome</keyword>
<dbReference type="Proteomes" id="UP000001522">
    <property type="component" value="Chromosome"/>
</dbReference>
<organism evidence="4 5">
    <name type="scientific">Helicobacter mustelae (strain ATCC 43772 / CCUG 25715 / CIP 103759 / LMG 18044 / NCTC 12198 / R85-136P)</name>
    <name type="common">Campylobacter mustelae</name>
    <dbReference type="NCBI Taxonomy" id="679897"/>
    <lineage>
        <taxon>Bacteria</taxon>
        <taxon>Pseudomonadati</taxon>
        <taxon>Campylobacterota</taxon>
        <taxon>Epsilonproteobacteria</taxon>
        <taxon>Campylobacterales</taxon>
        <taxon>Helicobacteraceae</taxon>
        <taxon>Helicobacter</taxon>
    </lineage>
</organism>
<dbReference type="eggNOG" id="COG0248">
    <property type="taxonomic scope" value="Bacteria"/>
</dbReference>
<dbReference type="PANTHER" id="PTHR30005">
    <property type="entry name" value="EXOPOLYPHOSPHATASE"/>
    <property type="match status" value="1"/>
</dbReference>
<dbReference type="GO" id="GO:0008894">
    <property type="term" value="F:guanosine-5'-triphosphate,3'-diphosphate diphosphatase activity"/>
    <property type="evidence" value="ECO:0007669"/>
    <property type="project" value="UniProtKB-EC"/>
</dbReference>
<dbReference type="RefSeq" id="WP_013022610.1">
    <property type="nucleotide sequence ID" value="NC_013949.1"/>
</dbReference>
<protein>
    <submittedName>
        <fullName evidence="4">Putative Guanosine-5'-triphosphate,3'-diphosphate pyrophosphatase GppA</fullName>
        <ecNumber evidence="4">3.6.1.40</ecNumber>
    </submittedName>
</protein>
<evidence type="ECO:0000256" key="1">
    <source>
        <dbReference type="ARBA" id="ARBA00022801"/>
    </source>
</evidence>
<evidence type="ECO:0000259" key="3">
    <source>
        <dbReference type="Pfam" id="PF21447"/>
    </source>
</evidence>
<dbReference type="InterPro" id="IPR030673">
    <property type="entry name" value="PyroPPase_GppA_Ppx"/>
</dbReference>
<dbReference type="InterPro" id="IPR003695">
    <property type="entry name" value="Ppx_GppA_N"/>
</dbReference>
<dbReference type="InterPro" id="IPR043129">
    <property type="entry name" value="ATPase_NBD"/>
</dbReference>
<keyword evidence="1 4" id="KW-0378">Hydrolase</keyword>
<dbReference type="SUPFAM" id="SSF109604">
    <property type="entry name" value="HD-domain/PDEase-like"/>
    <property type="match status" value="1"/>
</dbReference>
<dbReference type="Pfam" id="PF02541">
    <property type="entry name" value="Ppx-GppA"/>
    <property type="match status" value="1"/>
</dbReference>
<name>D3UG94_HELM1</name>
<evidence type="ECO:0000313" key="4">
    <source>
        <dbReference type="EMBL" id="CBG39515.1"/>
    </source>
</evidence>
<accession>D3UG94</accession>
<dbReference type="EMBL" id="FN555004">
    <property type="protein sequence ID" value="CBG39515.1"/>
    <property type="molecule type" value="Genomic_DNA"/>
</dbReference>
<dbReference type="CDD" id="cd24052">
    <property type="entry name" value="ASKHA_NBD_HpPPX-GppA-like"/>
    <property type="match status" value="1"/>
</dbReference>
<dbReference type="AlphaFoldDB" id="D3UG94"/>
<gene>
    <name evidence="4" type="ordered locus">HMU02530</name>
</gene>
<proteinExistence type="predicted"/>
<feature type="domain" description="Ppx/GppA phosphatase N-terminal" evidence="2">
    <location>
        <begin position="19"/>
        <end position="299"/>
    </location>
</feature>
<dbReference type="Gene3D" id="1.10.3210.10">
    <property type="entry name" value="Hypothetical protein af1432"/>
    <property type="match status" value="1"/>
</dbReference>